<protein>
    <submittedName>
        <fullName evidence="1">Orf93</fullName>
    </submittedName>
</protein>
<organism evidence="1 2">
    <name type="scientific">Lactobacillus phage LP65</name>
    <dbReference type="NCBI Taxonomy" id="2892344"/>
    <lineage>
        <taxon>Viruses</taxon>
        <taxon>Duplodnaviria</taxon>
        <taxon>Heunggongvirae</taxon>
        <taxon>Uroviricota</taxon>
        <taxon>Caudoviricetes</taxon>
        <taxon>Herelleviridae</taxon>
        <taxon>Salchichonvirus</taxon>
        <taxon>Salchichonvirus LP65</taxon>
    </lineage>
</organism>
<evidence type="ECO:0000313" key="1">
    <source>
        <dbReference type="EMBL" id="AAV35913.1"/>
    </source>
</evidence>
<reference evidence="1 2" key="1">
    <citation type="journal article" date="2004" name="J. Bacteriol.">
        <title>Lactobacillus plantarum bacteriophage LP65: a new member of the SPO1-like genus of the family Myoviridae.</title>
        <authorList>
            <person name="Chibani-Chennoufi S."/>
            <person name="Dillmann M.L."/>
            <person name="Marvin-Guy L."/>
            <person name="Rami-Shojaei S."/>
            <person name="Brussow H."/>
        </authorList>
    </citation>
    <scope>NUCLEOTIDE SEQUENCE</scope>
</reference>
<evidence type="ECO:0000313" key="2">
    <source>
        <dbReference type="Proteomes" id="UP000002117"/>
    </source>
</evidence>
<keyword evidence="2" id="KW-1185">Reference proteome</keyword>
<dbReference type="KEGG" id="vg:3197334"/>
<proteinExistence type="predicted"/>
<dbReference type="Proteomes" id="UP000002117">
    <property type="component" value="Segment"/>
</dbReference>
<accession>Q5ULM1</accession>
<sequence>MKQTFDIYNSDSIMMSSVQAIKDIDGKLLVIITGLIPETTYSNLSISYAGMSERADIPQFTTLKQSNLVGQAVVNESIVN</sequence>
<name>Q5ULM1_9CAUD</name>
<gene>
    <name evidence="1" type="ORF">orf93</name>
</gene>
<dbReference type="EMBL" id="AY682195">
    <property type="protein sequence ID" value="AAV35913.1"/>
    <property type="molecule type" value="Genomic_DNA"/>
</dbReference>
<dbReference type="RefSeq" id="YP_164728.1">
    <property type="nucleotide sequence ID" value="NC_006565.1"/>
</dbReference>